<dbReference type="EMBL" id="PYGJ01000008">
    <property type="protein sequence ID" value="PSL18857.1"/>
    <property type="molecule type" value="Genomic_DNA"/>
</dbReference>
<feature type="domain" description="Hemerythrin-like" evidence="1">
    <location>
        <begin position="53"/>
        <end position="196"/>
    </location>
</feature>
<reference evidence="2 3" key="1">
    <citation type="submission" date="2018-03" db="EMBL/GenBank/DDBJ databases">
        <title>Genomic Encyclopedia of Archaeal and Bacterial Type Strains, Phase II (KMG-II): from individual species to whole genera.</title>
        <authorList>
            <person name="Goeker M."/>
        </authorList>
    </citation>
    <scope>NUCLEOTIDE SEQUENCE [LARGE SCALE GENOMIC DNA]</scope>
    <source>
        <strain evidence="2 3">DSM 100673</strain>
    </source>
</reference>
<accession>A0A2P8FAU8</accession>
<evidence type="ECO:0000313" key="3">
    <source>
        <dbReference type="Proteomes" id="UP000240418"/>
    </source>
</evidence>
<dbReference type="AlphaFoldDB" id="A0A2P8FAU8"/>
<gene>
    <name evidence="2" type="ORF">CLV88_10835</name>
</gene>
<evidence type="ECO:0000313" key="2">
    <source>
        <dbReference type="EMBL" id="PSL18857.1"/>
    </source>
</evidence>
<proteinExistence type="predicted"/>
<dbReference type="Pfam" id="PF01814">
    <property type="entry name" value="Hemerythrin"/>
    <property type="match status" value="1"/>
</dbReference>
<evidence type="ECO:0000259" key="1">
    <source>
        <dbReference type="Pfam" id="PF01814"/>
    </source>
</evidence>
<dbReference type="Proteomes" id="UP000240418">
    <property type="component" value="Unassembled WGS sequence"/>
</dbReference>
<comment type="caution">
    <text evidence="2">The sequence shown here is derived from an EMBL/GenBank/DDBJ whole genome shotgun (WGS) entry which is preliminary data.</text>
</comment>
<dbReference type="InterPro" id="IPR012312">
    <property type="entry name" value="Hemerythrin-like"/>
</dbReference>
<keyword evidence="3" id="KW-1185">Reference proteome</keyword>
<dbReference type="Gene3D" id="1.20.120.520">
    <property type="entry name" value="nmb1532 protein domain like"/>
    <property type="match status" value="1"/>
</dbReference>
<sequence length="203" mass="23925">MCILSKLRHAPTFYRMIQTHIQTRQGLPEDMQLLLRDYPRETWPDHPDFTASIQNWMGAHQMFRQLTAITQTDTEKLIDGGIEQYRYTRRLSHFGNLLVRNLHGHHGWEDHSFFPELNRADPRFEHGLDMLEGDHVVLDDVLDRFKRQGNRIVQLEYLDPNAVLEEAKHLHGLTEEIGQFLTRHLSDEEDLAVPILLHHKLRG</sequence>
<name>A0A2P8FAU8_9RHOB</name>
<protein>
    <submittedName>
        <fullName evidence="2">Hemerythrin HHE cation binding domain-containing protein</fullName>
    </submittedName>
</protein>
<organism evidence="2 3">
    <name type="scientific">Shimia abyssi</name>
    <dbReference type="NCBI Taxonomy" id="1662395"/>
    <lineage>
        <taxon>Bacteria</taxon>
        <taxon>Pseudomonadati</taxon>
        <taxon>Pseudomonadota</taxon>
        <taxon>Alphaproteobacteria</taxon>
        <taxon>Rhodobacterales</taxon>
        <taxon>Roseobacteraceae</taxon>
    </lineage>
</organism>